<dbReference type="Pfam" id="PF03401">
    <property type="entry name" value="TctC"/>
    <property type="match status" value="1"/>
</dbReference>
<dbReference type="PIRSF" id="PIRSF017082">
    <property type="entry name" value="YflP"/>
    <property type="match status" value="1"/>
</dbReference>
<dbReference type="Gene3D" id="3.40.190.10">
    <property type="entry name" value="Periplasmic binding protein-like II"/>
    <property type="match status" value="1"/>
</dbReference>
<organism evidence="3 4">
    <name type="scientific">Nocardiopsis gilva YIM 90087</name>
    <dbReference type="NCBI Taxonomy" id="1235441"/>
    <lineage>
        <taxon>Bacteria</taxon>
        <taxon>Bacillati</taxon>
        <taxon>Actinomycetota</taxon>
        <taxon>Actinomycetes</taxon>
        <taxon>Streptosporangiales</taxon>
        <taxon>Nocardiopsidaceae</taxon>
        <taxon>Nocardiopsis</taxon>
    </lineage>
</organism>
<dbReference type="Gene3D" id="3.40.190.150">
    <property type="entry name" value="Bordetella uptake gene, domain 1"/>
    <property type="match status" value="1"/>
</dbReference>
<reference evidence="3 4" key="1">
    <citation type="submission" date="2017-08" db="EMBL/GenBank/DDBJ databases">
        <title>The complete genome sequence of Nocardiopsis gilva YIM 90087.</title>
        <authorList>
            <person name="Yin M."/>
            <person name="Tang S."/>
        </authorList>
    </citation>
    <scope>NUCLEOTIDE SEQUENCE [LARGE SCALE GENOMIC DNA]</scope>
    <source>
        <strain evidence="3 4">YIM 90087</strain>
    </source>
</reference>
<comment type="similarity">
    <text evidence="1">Belongs to the UPF0065 (bug) family.</text>
</comment>
<gene>
    <name evidence="3" type="ORF">CDO52_23810</name>
</gene>
<feature type="chain" id="PRO_5038796160" evidence="2">
    <location>
        <begin position="32"/>
        <end position="326"/>
    </location>
</feature>
<keyword evidence="4" id="KW-1185">Reference proteome</keyword>
<protein>
    <submittedName>
        <fullName evidence="3">C4-dicarboxylate ABC transporter substrate-binding protein</fullName>
    </submittedName>
</protein>
<evidence type="ECO:0000256" key="1">
    <source>
        <dbReference type="ARBA" id="ARBA00006987"/>
    </source>
</evidence>
<accession>A0A223SB79</accession>
<dbReference type="PANTHER" id="PTHR42928:SF3">
    <property type="entry name" value="UPF0065 PROTEIN YFLP"/>
    <property type="match status" value="1"/>
</dbReference>
<dbReference type="CDD" id="cd07012">
    <property type="entry name" value="PBP2_Bug_TTT"/>
    <property type="match status" value="1"/>
</dbReference>
<dbReference type="OrthoDB" id="9780943at2"/>
<dbReference type="InterPro" id="IPR005064">
    <property type="entry name" value="BUG"/>
</dbReference>
<dbReference type="KEGG" id="ngv:CDO52_23810"/>
<dbReference type="RefSeq" id="WP_017618680.1">
    <property type="nucleotide sequence ID" value="NZ_ANBG01000181.1"/>
</dbReference>
<evidence type="ECO:0000313" key="4">
    <source>
        <dbReference type="Proteomes" id="UP000215005"/>
    </source>
</evidence>
<dbReference type="SUPFAM" id="SSF53850">
    <property type="entry name" value="Periplasmic binding protein-like II"/>
    <property type="match status" value="1"/>
</dbReference>
<evidence type="ECO:0000256" key="2">
    <source>
        <dbReference type="SAM" id="SignalP"/>
    </source>
</evidence>
<keyword evidence="2" id="KW-0732">Signal</keyword>
<dbReference type="EMBL" id="CP022753">
    <property type="protein sequence ID" value="ASU85421.1"/>
    <property type="molecule type" value="Genomic_DNA"/>
</dbReference>
<dbReference type="InterPro" id="IPR042100">
    <property type="entry name" value="Bug_dom1"/>
</dbReference>
<name>A0A223SB79_9ACTN</name>
<evidence type="ECO:0000313" key="3">
    <source>
        <dbReference type="EMBL" id="ASU85421.1"/>
    </source>
</evidence>
<dbReference type="Proteomes" id="UP000215005">
    <property type="component" value="Chromosome"/>
</dbReference>
<sequence>MWTGRRCLTAVTAPLALVLAAAVVGCAPAPAVPELRIMVPNPPGGGYDTTARTVAAALEETGLAGETGVFNVPGSAGTTGLHRLLYEEGNEQLLLQMGMGLVARTHINDETPVTAATPLARLVEEPMVILVPPDSPYRTFDDLAEDWRDPGVRLTLGGGSSPGGPDHLPLMLLAEEIGVDPGKVDYAWHDGGGETLAALLQHDVDAAAAGAGEYRQAIAAGQLRVLAVSGPERTGGIDAPTLRELGFDLVFMNWRGLLAPPGISERERDALIAVLDDLHATPEWRSALNEAHWTDAYLTGDDFGAFLAAEDRDVGDVLGRLGLADR</sequence>
<dbReference type="AlphaFoldDB" id="A0A223SB79"/>
<feature type="signal peptide" evidence="2">
    <location>
        <begin position="1"/>
        <end position="31"/>
    </location>
</feature>
<dbReference type="PROSITE" id="PS51257">
    <property type="entry name" value="PROKAR_LIPOPROTEIN"/>
    <property type="match status" value="1"/>
</dbReference>
<dbReference type="PANTHER" id="PTHR42928">
    <property type="entry name" value="TRICARBOXYLATE-BINDING PROTEIN"/>
    <property type="match status" value="1"/>
</dbReference>
<proteinExistence type="inferred from homology"/>